<gene>
    <name evidence="2" type="ORF">PS9374_04034</name>
</gene>
<reference evidence="3" key="2">
    <citation type="submission" date="2016-04" db="EMBL/GenBank/DDBJ databases">
        <title>Planomonospora sphaerica JCM9374 whole genome shotgun sequence.</title>
        <authorList>
            <person name="Suzuki T."/>
            <person name="Dohra H."/>
            <person name="Kodani S."/>
        </authorList>
    </citation>
    <scope>NUCLEOTIDE SEQUENCE [LARGE SCALE GENOMIC DNA]</scope>
    <source>
        <strain evidence="3">JCM 9374</strain>
    </source>
</reference>
<dbReference type="GO" id="GO:0016491">
    <property type="term" value="F:oxidoreductase activity"/>
    <property type="evidence" value="ECO:0007669"/>
    <property type="project" value="InterPro"/>
</dbReference>
<dbReference type="Pfam" id="PF08240">
    <property type="entry name" value="ADH_N"/>
    <property type="match status" value="1"/>
</dbReference>
<dbReference type="SUPFAM" id="SSF51735">
    <property type="entry name" value="NAD(P)-binding Rossmann-fold domains"/>
    <property type="match status" value="1"/>
</dbReference>
<dbReference type="InterPro" id="IPR011032">
    <property type="entry name" value="GroES-like_sf"/>
</dbReference>
<dbReference type="InterPro" id="IPR052733">
    <property type="entry name" value="Chloroplast_QOR"/>
</dbReference>
<dbReference type="SUPFAM" id="SSF50129">
    <property type="entry name" value="GroES-like"/>
    <property type="match status" value="1"/>
</dbReference>
<evidence type="ECO:0000313" key="3">
    <source>
        <dbReference type="Proteomes" id="UP000077701"/>
    </source>
</evidence>
<dbReference type="EMBL" id="BDCX01000009">
    <property type="protein sequence ID" value="GAT68372.1"/>
    <property type="molecule type" value="Genomic_DNA"/>
</dbReference>
<dbReference type="InterPro" id="IPR020843">
    <property type="entry name" value="ER"/>
</dbReference>
<dbReference type="AlphaFoldDB" id="A0A171DGL5"/>
<evidence type="ECO:0000313" key="2">
    <source>
        <dbReference type="EMBL" id="GAT68372.1"/>
    </source>
</evidence>
<dbReference type="CDD" id="cd05289">
    <property type="entry name" value="MDR_like_2"/>
    <property type="match status" value="1"/>
</dbReference>
<evidence type="ECO:0000259" key="1">
    <source>
        <dbReference type="SMART" id="SM00829"/>
    </source>
</evidence>
<sequence length="307" mass="31577">MRIHRYGDASVIGHDDVPRPVPSRGEVLLRVAATSFNPSEIGLRRGLLRSIFPLDLPYTLGGDVAGVVAEVGEGVSALAVGDRVIGRLDGGAAAEYAIAAVEVLVAAPTAIPLAHAAVLPIAGVTAWQAVFEHADTRPGQQVLVNGTGAIGRFAVQLARYAGAQVIATAGPRSAEAVRRLGADRTVDYTAAPLTQLVDEPVDALLNFAAVDPAQVAELAPLVRPGGVLVSATTEVAHLAGPHLRAVRFVVRNDTDHLTALVKLVDAGAVSVGVEASRPLAELASVHRDAEAGRLPGKTILLPEGSPA</sequence>
<keyword evidence="3" id="KW-1185">Reference proteome</keyword>
<dbReference type="STRING" id="161355.PS9374_04034"/>
<protein>
    <submittedName>
        <fullName evidence="2">NADPH:quinone reductase</fullName>
    </submittedName>
</protein>
<dbReference type="InterPro" id="IPR013154">
    <property type="entry name" value="ADH-like_N"/>
</dbReference>
<proteinExistence type="predicted"/>
<dbReference type="PANTHER" id="PTHR44013:SF1">
    <property type="entry name" value="ZINC-TYPE ALCOHOL DEHYDROGENASE-LIKE PROTEIN C16A3.02C"/>
    <property type="match status" value="1"/>
</dbReference>
<dbReference type="Gene3D" id="3.90.180.10">
    <property type="entry name" value="Medium-chain alcohol dehydrogenases, catalytic domain"/>
    <property type="match status" value="1"/>
</dbReference>
<dbReference type="Proteomes" id="UP000077701">
    <property type="component" value="Unassembled WGS sequence"/>
</dbReference>
<dbReference type="Pfam" id="PF13602">
    <property type="entry name" value="ADH_zinc_N_2"/>
    <property type="match status" value="1"/>
</dbReference>
<dbReference type="SMART" id="SM00829">
    <property type="entry name" value="PKS_ER"/>
    <property type="match status" value="1"/>
</dbReference>
<organism evidence="2 3">
    <name type="scientific">Planomonospora sphaerica</name>
    <dbReference type="NCBI Taxonomy" id="161355"/>
    <lineage>
        <taxon>Bacteria</taxon>
        <taxon>Bacillati</taxon>
        <taxon>Actinomycetota</taxon>
        <taxon>Actinomycetes</taxon>
        <taxon>Streptosporangiales</taxon>
        <taxon>Streptosporangiaceae</taxon>
        <taxon>Planomonospora</taxon>
    </lineage>
</organism>
<dbReference type="InterPro" id="IPR036291">
    <property type="entry name" value="NAD(P)-bd_dom_sf"/>
</dbReference>
<feature type="domain" description="Enoyl reductase (ER)" evidence="1">
    <location>
        <begin position="7"/>
        <end position="300"/>
    </location>
</feature>
<dbReference type="PANTHER" id="PTHR44013">
    <property type="entry name" value="ZINC-TYPE ALCOHOL DEHYDROGENASE-LIKE PROTEIN C16A3.02C"/>
    <property type="match status" value="1"/>
</dbReference>
<comment type="caution">
    <text evidence="2">The sequence shown here is derived from an EMBL/GenBank/DDBJ whole genome shotgun (WGS) entry which is preliminary data.</text>
</comment>
<name>A0A171DGL5_9ACTN</name>
<accession>A0A171DGL5</accession>
<dbReference type="Gene3D" id="3.40.50.720">
    <property type="entry name" value="NAD(P)-binding Rossmann-like Domain"/>
    <property type="match status" value="1"/>
</dbReference>
<reference evidence="2 3" key="1">
    <citation type="journal article" date="2016" name="Genome Announc.">
        <title>Draft Genome Sequence of Planomonospora sphaerica JCM9374, a Rare Actinomycete.</title>
        <authorList>
            <person name="Dohra H."/>
            <person name="Suzuki T."/>
            <person name="Inoue Y."/>
            <person name="Kodani S."/>
        </authorList>
    </citation>
    <scope>NUCLEOTIDE SEQUENCE [LARGE SCALE GENOMIC DNA]</scope>
    <source>
        <strain evidence="2 3">JCM 9374</strain>
    </source>
</reference>